<sequence>MNLNAKMMALLVAMGISGAANAANTGSGTVTFTGAIIDAPCSINPNSVDQTVNLGQISNAELATDKNTGTSTPQPFYIKLENCTTATLKSVQSTFTGPKSLWDADSLGINGSAEGASIILKDGSGTKIKLGEKTTAQALQDGNNTLSYSAYLQGGGSLAVIKPGNFQTVSNFTLSYQ</sequence>
<accession>A0ABX0RMU6</accession>
<dbReference type="InterPro" id="IPR050263">
    <property type="entry name" value="Bact_Fimbrial_Adh_Pro"/>
</dbReference>
<comment type="caution">
    <text evidence="3">The sequence shown here is derived from an EMBL/GenBank/DDBJ whole genome shotgun (WGS) entry which is preliminary data.</text>
</comment>
<dbReference type="InterPro" id="IPR036937">
    <property type="entry name" value="Adhesion_dom_fimbrial_sf"/>
</dbReference>
<keyword evidence="4" id="KW-1185">Reference proteome</keyword>
<reference evidence="3 4" key="1">
    <citation type="journal article" date="2019" name="bioRxiv">
        <title>Bacteria contribute to plant secondary compound degradation in a generalist herbivore system.</title>
        <authorList>
            <person name="Francoeur C.B."/>
            <person name="Khadempour L."/>
            <person name="Moreira-Soto R.D."/>
            <person name="Gotting K."/>
            <person name="Book A.J."/>
            <person name="Pinto-Tomas A.A."/>
            <person name="Keefover-Ring K."/>
            <person name="Currie C.R."/>
        </authorList>
    </citation>
    <scope>NUCLEOTIDE SEQUENCE [LARGE SCALE GENOMIC DNA]</scope>
    <source>
        <strain evidence="3">Acro-835</strain>
    </source>
</reference>
<organism evidence="3 4">
    <name type="scientific">Candidatus Pantoea multigeneris</name>
    <dbReference type="NCBI Taxonomy" id="2608357"/>
    <lineage>
        <taxon>Bacteria</taxon>
        <taxon>Pseudomonadati</taxon>
        <taxon>Pseudomonadota</taxon>
        <taxon>Gammaproteobacteria</taxon>
        <taxon>Enterobacterales</taxon>
        <taxon>Erwiniaceae</taxon>
        <taxon>Pantoea</taxon>
    </lineage>
</organism>
<name>A0ABX0RMU6_9GAMM</name>
<dbReference type="InterPro" id="IPR000259">
    <property type="entry name" value="Adhesion_dom_fimbrial"/>
</dbReference>
<evidence type="ECO:0000313" key="3">
    <source>
        <dbReference type="EMBL" id="NIF24734.1"/>
    </source>
</evidence>
<protein>
    <submittedName>
        <fullName evidence="3">Type 1 fimbrial protein</fullName>
    </submittedName>
</protein>
<dbReference type="PANTHER" id="PTHR33420:SF26">
    <property type="entry name" value="FIMBRIAL SUBUNIT"/>
    <property type="match status" value="1"/>
</dbReference>
<keyword evidence="1" id="KW-0732">Signal</keyword>
<evidence type="ECO:0000259" key="2">
    <source>
        <dbReference type="Pfam" id="PF00419"/>
    </source>
</evidence>
<dbReference type="Proteomes" id="UP001515683">
    <property type="component" value="Unassembled WGS sequence"/>
</dbReference>
<dbReference type="PANTHER" id="PTHR33420">
    <property type="entry name" value="FIMBRIAL SUBUNIT ELFA-RELATED"/>
    <property type="match status" value="1"/>
</dbReference>
<feature type="domain" description="Fimbrial-type adhesion" evidence="2">
    <location>
        <begin position="31"/>
        <end position="177"/>
    </location>
</feature>
<dbReference type="Gene3D" id="2.60.40.1090">
    <property type="entry name" value="Fimbrial-type adhesion domain"/>
    <property type="match status" value="1"/>
</dbReference>
<dbReference type="Pfam" id="PF00419">
    <property type="entry name" value="Fimbrial"/>
    <property type="match status" value="1"/>
</dbReference>
<proteinExistence type="predicted"/>
<feature type="chain" id="PRO_5045971359" evidence="1">
    <location>
        <begin position="23"/>
        <end position="177"/>
    </location>
</feature>
<dbReference type="InterPro" id="IPR008966">
    <property type="entry name" value="Adhesion_dom_sf"/>
</dbReference>
<evidence type="ECO:0000313" key="4">
    <source>
        <dbReference type="Proteomes" id="UP001515683"/>
    </source>
</evidence>
<gene>
    <name evidence="3" type="ORF">F3J40_24500</name>
</gene>
<evidence type="ECO:0000256" key="1">
    <source>
        <dbReference type="SAM" id="SignalP"/>
    </source>
</evidence>
<dbReference type="RefSeq" id="WP_167018751.1">
    <property type="nucleotide sequence ID" value="NZ_VWXF01000021.1"/>
</dbReference>
<feature type="signal peptide" evidence="1">
    <location>
        <begin position="1"/>
        <end position="22"/>
    </location>
</feature>
<dbReference type="SUPFAM" id="SSF49401">
    <property type="entry name" value="Bacterial adhesins"/>
    <property type="match status" value="1"/>
</dbReference>
<dbReference type="EMBL" id="VWXF01000021">
    <property type="protein sequence ID" value="NIF24734.1"/>
    <property type="molecule type" value="Genomic_DNA"/>
</dbReference>